<reference evidence="1" key="1">
    <citation type="journal article" date="2020" name="Stud. Mycol.">
        <title>101 Dothideomycetes genomes: a test case for predicting lifestyles and emergence of pathogens.</title>
        <authorList>
            <person name="Haridas S."/>
            <person name="Albert R."/>
            <person name="Binder M."/>
            <person name="Bloem J."/>
            <person name="Labutti K."/>
            <person name="Salamov A."/>
            <person name="Andreopoulos B."/>
            <person name="Baker S."/>
            <person name="Barry K."/>
            <person name="Bills G."/>
            <person name="Bluhm B."/>
            <person name="Cannon C."/>
            <person name="Castanera R."/>
            <person name="Culley D."/>
            <person name="Daum C."/>
            <person name="Ezra D."/>
            <person name="Gonzalez J."/>
            <person name="Henrissat B."/>
            <person name="Kuo A."/>
            <person name="Liang C."/>
            <person name="Lipzen A."/>
            <person name="Lutzoni F."/>
            <person name="Magnuson J."/>
            <person name="Mondo S."/>
            <person name="Nolan M."/>
            <person name="Ohm R."/>
            <person name="Pangilinan J."/>
            <person name="Park H.-J."/>
            <person name="Ramirez L."/>
            <person name="Alfaro M."/>
            <person name="Sun H."/>
            <person name="Tritt A."/>
            <person name="Yoshinaga Y."/>
            <person name="Zwiers L.-H."/>
            <person name="Turgeon B."/>
            <person name="Goodwin S."/>
            <person name="Spatafora J."/>
            <person name="Crous P."/>
            <person name="Grigoriev I."/>
        </authorList>
    </citation>
    <scope>NUCLEOTIDE SEQUENCE</scope>
    <source>
        <strain evidence="1">CBS 119925</strain>
    </source>
</reference>
<name>A0A6A6VLA1_9PLEO</name>
<protein>
    <recommendedName>
        <fullName evidence="3">F-box domain-containing protein</fullName>
    </recommendedName>
</protein>
<proteinExistence type="predicted"/>
<keyword evidence="2" id="KW-1185">Reference proteome</keyword>
<gene>
    <name evidence="1" type="ORF">M011DRAFT_523383</name>
</gene>
<dbReference type="AlphaFoldDB" id="A0A6A6VLA1"/>
<sequence length="236" mass="26911">MIMPSESDRQPDKMVVYSKLELLATELKQDITGYLELQDLLSFRAASHTCDRGVQKEFAEKMAGQLRSLRVLQTDDGLRLLLGLCQMDECLERIYRVDIVTMRQLDSPALYGANLMQFEASDACIELWTNILSRLKESRRFTQFRIGLDFGGKVKLIDNVLGARRLLDLRAIPLREVLDFHPLTWRHLSTALSAFMTAVTKTELKLAQIGIHMSDVSLGRPDPREYPHLMLPECTG</sequence>
<organism evidence="1 2">
    <name type="scientific">Sporormia fimetaria CBS 119925</name>
    <dbReference type="NCBI Taxonomy" id="1340428"/>
    <lineage>
        <taxon>Eukaryota</taxon>
        <taxon>Fungi</taxon>
        <taxon>Dikarya</taxon>
        <taxon>Ascomycota</taxon>
        <taxon>Pezizomycotina</taxon>
        <taxon>Dothideomycetes</taxon>
        <taxon>Pleosporomycetidae</taxon>
        <taxon>Pleosporales</taxon>
        <taxon>Sporormiaceae</taxon>
        <taxon>Sporormia</taxon>
    </lineage>
</organism>
<evidence type="ECO:0008006" key="3">
    <source>
        <dbReference type="Google" id="ProtNLM"/>
    </source>
</evidence>
<dbReference type="Proteomes" id="UP000799440">
    <property type="component" value="Unassembled WGS sequence"/>
</dbReference>
<evidence type="ECO:0000313" key="1">
    <source>
        <dbReference type="EMBL" id="KAF2751392.1"/>
    </source>
</evidence>
<accession>A0A6A6VLA1</accession>
<dbReference type="EMBL" id="MU006562">
    <property type="protein sequence ID" value="KAF2751392.1"/>
    <property type="molecule type" value="Genomic_DNA"/>
</dbReference>
<evidence type="ECO:0000313" key="2">
    <source>
        <dbReference type="Proteomes" id="UP000799440"/>
    </source>
</evidence>